<reference evidence="2 3" key="1">
    <citation type="submission" date="2018-05" db="EMBL/GenBank/DDBJ databases">
        <title>A metagenomic window into the 2 km-deep terrestrial subsurface aquifer revealed taxonomically and functionally diverse microbial community comprising novel uncultured bacterial lineages.</title>
        <authorList>
            <person name="Kadnikov V.V."/>
            <person name="Mardanov A.V."/>
            <person name="Beletsky A.V."/>
            <person name="Banks D."/>
            <person name="Pimenov N.V."/>
            <person name="Frank Y.A."/>
            <person name="Karnachuk O.V."/>
            <person name="Ravin N.V."/>
        </authorList>
    </citation>
    <scope>NUCLEOTIDE SEQUENCE [LARGE SCALE GENOMIC DNA]</scope>
    <source>
        <strain evidence="2">BY5</strain>
    </source>
</reference>
<protein>
    <submittedName>
        <fullName evidence="2">Uncharacterized protein</fullName>
    </submittedName>
</protein>
<gene>
    <name evidence="2" type="ORF">OZSIB_2110</name>
</gene>
<proteinExistence type="predicted"/>
<keyword evidence="1" id="KW-0812">Transmembrane</keyword>
<evidence type="ECO:0000313" key="3">
    <source>
        <dbReference type="Proteomes" id="UP000252355"/>
    </source>
</evidence>
<dbReference type="EMBL" id="QOQW01000002">
    <property type="protein sequence ID" value="RCK81241.1"/>
    <property type="molecule type" value="Genomic_DNA"/>
</dbReference>
<feature type="transmembrane region" description="Helical" evidence="1">
    <location>
        <begin position="12"/>
        <end position="31"/>
    </location>
</feature>
<name>A0A367ZV84_9BACT</name>
<comment type="caution">
    <text evidence="2">The sequence shown here is derived from an EMBL/GenBank/DDBJ whole genome shotgun (WGS) entry which is preliminary data.</text>
</comment>
<dbReference type="AlphaFoldDB" id="A0A367ZV84"/>
<accession>A0A367ZV84</accession>
<organism evidence="2 3">
    <name type="scientific">Candidatus Ozemobacter sibiricus</name>
    <dbReference type="NCBI Taxonomy" id="2268124"/>
    <lineage>
        <taxon>Bacteria</taxon>
        <taxon>Candidatus Ozemobacteria</taxon>
        <taxon>Candidatus Ozemobacterales</taxon>
        <taxon>Candidatus Ozemobacteraceae</taxon>
        <taxon>Candidatus Ozemobacter</taxon>
    </lineage>
</organism>
<sequence>MKEQGRTTFEWLLYIGILTFFLWPFVQLWSIQAIPAWDSDEHQRAAVALGNLMAEALARPVTGALPNQPFTPIPGGESMSLEGSVEYQPHLESAGMTLVRAQVRWGLPIFRKYLTLETLVGRSRP</sequence>
<keyword evidence="1" id="KW-1133">Transmembrane helix</keyword>
<keyword evidence="1" id="KW-0472">Membrane</keyword>
<evidence type="ECO:0000256" key="1">
    <source>
        <dbReference type="SAM" id="Phobius"/>
    </source>
</evidence>
<dbReference type="Proteomes" id="UP000252355">
    <property type="component" value="Unassembled WGS sequence"/>
</dbReference>
<evidence type="ECO:0000313" key="2">
    <source>
        <dbReference type="EMBL" id="RCK81241.1"/>
    </source>
</evidence>